<name>A0A2G9XDJ8_UNCKA</name>
<keyword evidence="3 4" id="KW-0143">Chaperone</keyword>
<dbReference type="GO" id="GO:0016887">
    <property type="term" value="F:ATP hydrolysis activity"/>
    <property type="evidence" value="ECO:0007669"/>
    <property type="project" value="InterPro"/>
</dbReference>
<gene>
    <name evidence="8" type="ORF">COX53_01895</name>
</gene>
<keyword evidence="1 4" id="KW-0547">Nucleotide-binding</keyword>
<keyword evidence="8" id="KW-0378">Hydrolase</keyword>
<dbReference type="FunFam" id="3.40.50.300:FF:000025">
    <property type="entry name" value="ATP-dependent Clp protease subunit"/>
    <property type="match status" value="1"/>
</dbReference>
<sequence length="699" mass="78507">MIICQRCQKRPAEIQTTQTIEGRQVYVALCRVCFDELQKTASATSLIDKFGKDLTQLAKEDKLDPVIGRDEEIKRVVHILSRRTKNNPVLIGDPGVGKTAIVEGLAQKISAGQVPETLRGKRVIALDMASIIAGTSHRGQFEDRLKNILEEVVKAQGQIIIFMDELHTVVGAGAAEGAIDAANMLKPSLARGELQLVGATTLDDYRRRIEKDAALERRFQPVLVNEPTFSETIDILNGLKTRYEKHHQVFYSKEAIKAAVEFSDRYISDRFLPDKAIDLLDEAGAEVRLSAVREPENLKQVEREINDVKGELARDNVDKSKLTAKLEELNGVKKELTEIWTKTKLEEIPAVKREDIARIVSRATRIPLEELTMEEREKLLRLEDRIHTRIVNQEEAVKVVAEAIRRARAGLKDPKRPIGSFVFLGPTGVGKSELTKALAEVLYGDEDLMVRLDMSEYMEKHTVSRMIGSPPGYVGYDEAGQLTEIVRRKPFSIILFDELEKAHSEVFNILLQIMEDGRLTDAHGRTVDFKNTILVMTSNVGSDVINKTSQLGFSRSSKEEIAEETYETLKDKLMGVLKTTFKPEFLNRVDEVVVFKPLGKAEIREIVDLQLVKTEKLLSEQGIVLEVSSKARDYIAIEGYDPSFGARPIRRFIQGHLENKISEKVIRNEVLAGDTVLADIKNNKLDVKVLSKVPVKAEN</sequence>
<dbReference type="SMART" id="SM00382">
    <property type="entry name" value="AAA"/>
    <property type="match status" value="2"/>
</dbReference>
<dbReference type="Pfam" id="PF07724">
    <property type="entry name" value="AAA_2"/>
    <property type="match status" value="1"/>
</dbReference>
<dbReference type="PROSITE" id="PS00870">
    <property type="entry name" value="CLPAB_1"/>
    <property type="match status" value="1"/>
</dbReference>
<dbReference type="InterPro" id="IPR003593">
    <property type="entry name" value="AAA+_ATPase"/>
</dbReference>
<feature type="domain" description="Clp ATPase C-terminal" evidence="7">
    <location>
        <begin position="598"/>
        <end position="687"/>
    </location>
</feature>
<dbReference type="PRINTS" id="PR00300">
    <property type="entry name" value="CLPPROTEASEA"/>
</dbReference>
<dbReference type="PANTHER" id="PTHR11638">
    <property type="entry name" value="ATP-DEPENDENT CLP PROTEASE"/>
    <property type="match status" value="1"/>
</dbReference>
<comment type="similarity">
    <text evidence="4">Belongs to the ClpA/ClpB family.</text>
</comment>
<evidence type="ECO:0000256" key="4">
    <source>
        <dbReference type="RuleBase" id="RU004432"/>
    </source>
</evidence>
<dbReference type="InterPro" id="IPR001270">
    <property type="entry name" value="ClpA/B"/>
</dbReference>
<dbReference type="GO" id="GO:0005524">
    <property type="term" value="F:ATP binding"/>
    <property type="evidence" value="ECO:0007669"/>
    <property type="project" value="UniProtKB-KW"/>
</dbReference>
<evidence type="ECO:0000313" key="9">
    <source>
        <dbReference type="Proteomes" id="UP000231388"/>
    </source>
</evidence>
<evidence type="ECO:0000256" key="2">
    <source>
        <dbReference type="ARBA" id="ARBA00022840"/>
    </source>
</evidence>
<dbReference type="CDD" id="cd19499">
    <property type="entry name" value="RecA-like_ClpB_Hsp104-like"/>
    <property type="match status" value="1"/>
</dbReference>
<keyword evidence="5" id="KW-0175">Coiled coil</keyword>
<dbReference type="Gene3D" id="4.10.860.10">
    <property type="entry name" value="UVR domain"/>
    <property type="match status" value="1"/>
</dbReference>
<dbReference type="InterPro" id="IPR050130">
    <property type="entry name" value="ClpA_ClpB"/>
</dbReference>
<dbReference type="InterPro" id="IPR003959">
    <property type="entry name" value="ATPase_AAA_core"/>
</dbReference>
<dbReference type="InterPro" id="IPR028299">
    <property type="entry name" value="ClpA/B_CS2"/>
</dbReference>
<evidence type="ECO:0000259" key="7">
    <source>
        <dbReference type="SMART" id="SM01086"/>
    </source>
</evidence>
<keyword evidence="2 4" id="KW-0067">ATP-binding</keyword>
<accession>A0A2G9XDJ8</accession>
<organism evidence="8 9">
    <name type="scientific">candidate division WWE3 bacterium CG23_combo_of_CG06-09_8_20_14_all_40_14</name>
    <dbReference type="NCBI Taxonomy" id="1975095"/>
    <lineage>
        <taxon>Bacteria</taxon>
        <taxon>Katanobacteria</taxon>
    </lineage>
</organism>
<evidence type="ECO:0000313" key="8">
    <source>
        <dbReference type="EMBL" id="PIP04563.1"/>
    </source>
</evidence>
<evidence type="ECO:0000256" key="1">
    <source>
        <dbReference type="ARBA" id="ARBA00022741"/>
    </source>
</evidence>
<dbReference type="InterPro" id="IPR019489">
    <property type="entry name" value="Clp_ATPase_C"/>
</dbReference>
<protein>
    <submittedName>
        <fullName evidence="8">ATP-dependent Clp protease ATP-binding subunit ClpC</fullName>
    </submittedName>
</protein>
<dbReference type="InterPro" id="IPR041546">
    <property type="entry name" value="ClpA/ClpB_AAA_lid"/>
</dbReference>
<evidence type="ECO:0000256" key="3">
    <source>
        <dbReference type="ARBA" id="ARBA00023186"/>
    </source>
</evidence>
<reference evidence="8 9" key="1">
    <citation type="submission" date="2017-09" db="EMBL/GenBank/DDBJ databases">
        <title>Depth-based differentiation of microbial function through sediment-hosted aquifers and enrichment of novel symbionts in the deep terrestrial subsurface.</title>
        <authorList>
            <person name="Probst A.J."/>
            <person name="Ladd B."/>
            <person name="Jarett J.K."/>
            <person name="Geller-Mcgrath D.E."/>
            <person name="Sieber C.M."/>
            <person name="Emerson J.B."/>
            <person name="Anantharaman K."/>
            <person name="Thomas B.C."/>
            <person name="Malmstrom R."/>
            <person name="Stieglmeier M."/>
            <person name="Klingl A."/>
            <person name="Woyke T."/>
            <person name="Ryan C.M."/>
            <person name="Banfield J.F."/>
        </authorList>
    </citation>
    <scope>NUCLEOTIDE SEQUENCE [LARGE SCALE GENOMIC DNA]</scope>
    <source>
        <strain evidence="8">CG23_combo_of_CG06-09_8_20_14_all_40_14</strain>
    </source>
</reference>
<dbReference type="Gene3D" id="1.10.8.60">
    <property type="match status" value="2"/>
</dbReference>
<dbReference type="InterPro" id="IPR027417">
    <property type="entry name" value="P-loop_NTPase"/>
</dbReference>
<feature type="domain" description="AAA+ ATPase" evidence="6">
    <location>
        <begin position="84"/>
        <end position="229"/>
    </location>
</feature>
<dbReference type="PANTHER" id="PTHR11638:SF175">
    <property type="entry name" value="ATP-DEPENDENT CLP PROTEASE, ATP-BINDING SUBUNIT CLPC"/>
    <property type="match status" value="1"/>
</dbReference>
<dbReference type="Gene3D" id="3.40.50.300">
    <property type="entry name" value="P-loop containing nucleotide triphosphate hydrolases"/>
    <property type="match status" value="2"/>
</dbReference>
<dbReference type="GO" id="GO:0034605">
    <property type="term" value="P:cellular response to heat"/>
    <property type="evidence" value="ECO:0007669"/>
    <property type="project" value="TreeGrafter"/>
</dbReference>
<evidence type="ECO:0000259" key="6">
    <source>
        <dbReference type="SMART" id="SM00382"/>
    </source>
</evidence>
<dbReference type="Pfam" id="PF17871">
    <property type="entry name" value="AAA_lid_9"/>
    <property type="match status" value="1"/>
</dbReference>
<proteinExistence type="inferred from homology"/>
<dbReference type="InterPro" id="IPR018368">
    <property type="entry name" value="ClpA/B_CS1"/>
</dbReference>
<dbReference type="SUPFAM" id="SSF52540">
    <property type="entry name" value="P-loop containing nucleoside triphosphate hydrolases"/>
    <property type="match status" value="2"/>
</dbReference>
<dbReference type="SMART" id="SM01086">
    <property type="entry name" value="ClpB_D2-small"/>
    <property type="match status" value="1"/>
</dbReference>
<keyword evidence="8" id="KW-0645">Protease</keyword>
<dbReference type="EMBL" id="PCQY01000023">
    <property type="protein sequence ID" value="PIP04563.1"/>
    <property type="molecule type" value="Genomic_DNA"/>
</dbReference>
<dbReference type="Pfam" id="PF10431">
    <property type="entry name" value="ClpB_D2-small"/>
    <property type="match status" value="1"/>
</dbReference>
<dbReference type="Pfam" id="PF00004">
    <property type="entry name" value="AAA"/>
    <property type="match status" value="1"/>
</dbReference>
<dbReference type="Proteomes" id="UP000231388">
    <property type="component" value="Unassembled WGS sequence"/>
</dbReference>
<comment type="caution">
    <text evidence="8">The sequence shown here is derived from an EMBL/GenBank/DDBJ whole genome shotgun (WGS) entry which is preliminary data.</text>
</comment>
<feature type="domain" description="AAA+ ATPase" evidence="6">
    <location>
        <begin position="417"/>
        <end position="557"/>
    </location>
</feature>
<dbReference type="GO" id="GO:0006508">
    <property type="term" value="P:proteolysis"/>
    <property type="evidence" value="ECO:0007669"/>
    <property type="project" value="UniProtKB-KW"/>
</dbReference>
<dbReference type="CDD" id="cd00009">
    <property type="entry name" value="AAA"/>
    <property type="match status" value="1"/>
</dbReference>
<evidence type="ECO:0000256" key="5">
    <source>
        <dbReference type="SAM" id="Coils"/>
    </source>
</evidence>
<dbReference type="FunFam" id="3.40.50.300:FF:000010">
    <property type="entry name" value="Chaperone clpB 1, putative"/>
    <property type="match status" value="1"/>
</dbReference>
<dbReference type="GO" id="GO:0008233">
    <property type="term" value="F:peptidase activity"/>
    <property type="evidence" value="ECO:0007669"/>
    <property type="project" value="UniProtKB-KW"/>
</dbReference>
<dbReference type="AlphaFoldDB" id="A0A2G9XDJ8"/>
<feature type="coiled-coil region" evidence="5">
    <location>
        <begin position="298"/>
        <end position="339"/>
    </location>
</feature>
<dbReference type="GO" id="GO:0005737">
    <property type="term" value="C:cytoplasm"/>
    <property type="evidence" value="ECO:0007669"/>
    <property type="project" value="TreeGrafter"/>
</dbReference>
<dbReference type="PROSITE" id="PS00871">
    <property type="entry name" value="CLPAB_2"/>
    <property type="match status" value="1"/>
</dbReference>